<dbReference type="InterPro" id="IPR012347">
    <property type="entry name" value="Ferritin-like"/>
</dbReference>
<dbReference type="SUPFAM" id="SSF47240">
    <property type="entry name" value="Ferritin-like"/>
    <property type="match status" value="1"/>
</dbReference>
<organism evidence="1 2">
    <name type="scientific">Methylocystis heyeri</name>
    <dbReference type="NCBI Taxonomy" id="391905"/>
    <lineage>
        <taxon>Bacteria</taxon>
        <taxon>Pseudomonadati</taxon>
        <taxon>Pseudomonadota</taxon>
        <taxon>Alphaproteobacteria</taxon>
        <taxon>Hyphomicrobiales</taxon>
        <taxon>Methylocystaceae</taxon>
        <taxon>Methylocystis</taxon>
    </lineage>
</organism>
<dbReference type="AlphaFoldDB" id="A0A6B8KFA9"/>
<dbReference type="Proteomes" id="UP000309061">
    <property type="component" value="Chromosome"/>
</dbReference>
<proteinExistence type="predicted"/>
<reference evidence="1 2" key="1">
    <citation type="submission" date="2019-11" db="EMBL/GenBank/DDBJ databases">
        <title>The genome sequence of Methylocystis heyeri.</title>
        <authorList>
            <person name="Oshkin I.Y."/>
            <person name="Miroshnikov K."/>
            <person name="Dedysh S.N."/>
        </authorList>
    </citation>
    <scope>NUCLEOTIDE SEQUENCE [LARGE SCALE GENOMIC DNA]</scope>
    <source>
        <strain evidence="1 2">H2</strain>
    </source>
</reference>
<protein>
    <submittedName>
        <fullName evidence="1">DUF892 family protein</fullName>
    </submittedName>
</protein>
<keyword evidence="2" id="KW-1185">Reference proteome</keyword>
<gene>
    <name evidence="1" type="ORF">H2LOC_011395</name>
</gene>
<dbReference type="CDD" id="cd07909">
    <property type="entry name" value="YciF"/>
    <property type="match status" value="1"/>
</dbReference>
<sequence length="166" mass="17988">MTLFGKSIESLDELFVSGLKGAYYMENEIVEALPDLIETARSSQLKQALSSHLEETKGQVQRLLQVFEMHGVNPESESCPAIDGIIREGSEMASDSQGGVLDAAIVSAAQKVEHYEITTYGSLISWAKALGREDCASVLRKNLDEEKAADAKLTKLAEEGINQLAA</sequence>
<evidence type="ECO:0000313" key="2">
    <source>
        <dbReference type="Proteomes" id="UP000309061"/>
    </source>
</evidence>
<dbReference type="PANTHER" id="PTHR30565:SF9">
    <property type="entry name" value="PROTEIN YCIF"/>
    <property type="match status" value="1"/>
</dbReference>
<dbReference type="InterPro" id="IPR009078">
    <property type="entry name" value="Ferritin-like_SF"/>
</dbReference>
<dbReference type="InterPro" id="IPR010287">
    <property type="entry name" value="DUF892_YciF-like"/>
</dbReference>
<dbReference type="Pfam" id="PF05974">
    <property type="entry name" value="DUF892"/>
    <property type="match status" value="1"/>
</dbReference>
<dbReference type="PANTHER" id="PTHR30565">
    <property type="entry name" value="PROTEIN YCIF"/>
    <property type="match status" value="1"/>
</dbReference>
<dbReference type="KEGG" id="mhey:H2LOC_011395"/>
<dbReference type="EMBL" id="CP046052">
    <property type="protein sequence ID" value="QGM46252.1"/>
    <property type="molecule type" value="Genomic_DNA"/>
</dbReference>
<evidence type="ECO:0000313" key="1">
    <source>
        <dbReference type="EMBL" id="QGM46252.1"/>
    </source>
</evidence>
<dbReference type="InterPro" id="IPR047114">
    <property type="entry name" value="YciF"/>
</dbReference>
<dbReference type="Gene3D" id="1.20.1260.10">
    <property type="match status" value="1"/>
</dbReference>
<name>A0A6B8KFA9_9HYPH</name>
<dbReference type="OrthoDB" id="9795056at2"/>
<accession>A0A6B8KFA9</accession>
<dbReference type="RefSeq" id="WP_136496504.1">
    <property type="nucleotide sequence ID" value="NZ_CP046052.1"/>
</dbReference>